<dbReference type="AlphaFoldDB" id="A0A3R7MW47"/>
<dbReference type="OrthoDB" id="5973225at2759"/>
<reference evidence="2 3" key="2">
    <citation type="submission" date="2019-01" db="EMBL/GenBank/DDBJ databases">
        <title>The decoding of complex shrimp genome reveals the adaptation for benthos swimmer, frequently molting mechanism and breeding impact on genome.</title>
        <authorList>
            <person name="Sun Y."/>
            <person name="Gao Y."/>
            <person name="Yu Y."/>
        </authorList>
    </citation>
    <scope>NUCLEOTIDE SEQUENCE [LARGE SCALE GENOMIC DNA]</scope>
    <source>
        <tissue evidence="2">Muscle</tissue>
    </source>
</reference>
<accession>A0A3R7MW47</accession>
<organism evidence="2 3">
    <name type="scientific">Penaeus vannamei</name>
    <name type="common">Whiteleg shrimp</name>
    <name type="synonym">Litopenaeus vannamei</name>
    <dbReference type="NCBI Taxonomy" id="6689"/>
    <lineage>
        <taxon>Eukaryota</taxon>
        <taxon>Metazoa</taxon>
        <taxon>Ecdysozoa</taxon>
        <taxon>Arthropoda</taxon>
        <taxon>Crustacea</taxon>
        <taxon>Multicrustacea</taxon>
        <taxon>Malacostraca</taxon>
        <taxon>Eumalacostraca</taxon>
        <taxon>Eucarida</taxon>
        <taxon>Decapoda</taxon>
        <taxon>Dendrobranchiata</taxon>
        <taxon>Penaeoidea</taxon>
        <taxon>Penaeidae</taxon>
        <taxon>Penaeus</taxon>
    </lineage>
</organism>
<comment type="caution">
    <text evidence="2">The sequence shown here is derived from an EMBL/GenBank/DDBJ whole genome shotgun (WGS) entry which is preliminary data.</text>
</comment>
<feature type="compositionally biased region" description="Basic and acidic residues" evidence="1">
    <location>
        <begin position="29"/>
        <end position="44"/>
    </location>
</feature>
<sequence length="102" mass="11305">MSSSDEVEYKAGHPPAMKVAGVRHPPRRKSAEERPRRDSDKDVEQIVARSPLKPPATVPPVLGNLEKDYPVAAVKHTHEKPVPTHTPRNTANIAPIIQQPRK</sequence>
<dbReference type="STRING" id="6689.A0A3R7MW47"/>
<name>A0A3R7MW47_PENVA</name>
<proteinExistence type="predicted"/>
<gene>
    <name evidence="2" type="ORF">C7M84_010543</name>
</gene>
<evidence type="ECO:0000313" key="3">
    <source>
        <dbReference type="Proteomes" id="UP000283509"/>
    </source>
</evidence>
<protein>
    <submittedName>
        <fullName evidence="2">Death-associated protein-like</fullName>
    </submittedName>
</protein>
<evidence type="ECO:0000256" key="1">
    <source>
        <dbReference type="SAM" id="MobiDB-lite"/>
    </source>
</evidence>
<dbReference type="Pfam" id="PF15228">
    <property type="entry name" value="DAP"/>
    <property type="match status" value="1"/>
</dbReference>
<evidence type="ECO:0000313" key="2">
    <source>
        <dbReference type="EMBL" id="ROT71156.1"/>
    </source>
</evidence>
<feature type="region of interest" description="Disordered" evidence="1">
    <location>
        <begin position="1"/>
        <end position="102"/>
    </location>
</feature>
<dbReference type="EMBL" id="QCYY01002336">
    <property type="protein sequence ID" value="ROT71156.1"/>
    <property type="molecule type" value="Genomic_DNA"/>
</dbReference>
<dbReference type="Proteomes" id="UP000283509">
    <property type="component" value="Unassembled WGS sequence"/>
</dbReference>
<dbReference type="InterPro" id="IPR024130">
    <property type="entry name" value="DAP1/DAPL1"/>
</dbReference>
<keyword evidence="3" id="KW-1185">Reference proteome</keyword>
<reference evidence="2 3" key="1">
    <citation type="submission" date="2018-04" db="EMBL/GenBank/DDBJ databases">
        <authorList>
            <person name="Zhang X."/>
            <person name="Yuan J."/>
            <person name="Li F."/>
            <person name="Xiang J."/>
        </authorList>
    </citation>
    <scope>NUCLEOTIDE SEQUENCE [LARGE SCALE GENOMIC DNA]</scope>
    <source>
        <tissue evidence="2">Muscle</tissue>
    </source>
</reference>